<dbReference type="AlphaFoldDB" id="A0AAQ4EHN9"/>
<protein>
    <submittedName>
        <fullName evidence="1">Uncharacterized protein</fullName>
    </submittedName>
</protein>
<keyword evidence="2" id="KW-1185">Reference proteome</keyword>
<evidence type="ECO:0000313" key="1">
    <source>
        <dbReference type="EMBL" id="KAK8774180.1"/>
    </source>
</evidence>
<evidence type="ECO:0000313" key="2">
    <source>
        <dbReference type="Proteomes" id="UP001321473"/>
    </source>
</evidence>
<sequence length="272" mass="30711">MSSASQDVAYRRAYNITAGAVLRKSFGTNKTEGFHKVEKALREMRILLPSDIVPRDLLIPSMTSGYAHAELAIRAYMLRSQRHQTFALRLPEDSAKSFLKNHVTITGNVLVVPASVYTLISLSNVTDPLVLMATVGVYLADSVWQFVFAGNWSEASSARLRAYQSCIESNTRSLIEWPSELLWLSVQTSFEASRDRDWDAWVDTSGAKNLTRGQIFYMTFVKYLLCEALHSRYPTYGMDVDVFMSAFKDFYRSFRCSMTVSKTTGTVCSLHL</sequence>
<gene>
    <name evidence="1" type="ORF">V5799_011287</name>
</gene>
<accession>A0AAQ4EHN9</accession>
<reference evidence="1 2" key="1">
    <citation type="journal article" date="2023" name="Arcadia Sci">
        <title>De novo assembly of a long-read Amblyomma americanum tick genome.</title>
        <authorList>
            <person name="Chou S."/>
            <person name="Poskanzer K.E."/>
            <person name="Rollins M."/>
            <person name="Thuy-Boun P.S."/>
        </authorList>
    </citation>
    <scope>NUCLEOTIDE SEQUENCE [LARGE SCALE GENOMIC DNA]</scope>
    <source>
        <strain evidence="1">F_SG_1</strain>
        <tissue evidence="1">Salivary glands</tissue>
    </source>
</reference>
<comment type="caution">
    <text evidence="1">The sequence shown here is derived from an EMBL/GenBank/DDBJ whole genome shotgun (WGS) entry which is preliminary data.</text>
</comment>
<organism evidence="1 2">
    <name type="scientific">Amblyomma americanum</name>
    <name type="common">Lone star tick</name>
    <dbReference type="NCBI Taxonomy" id="6943"/>
    <lineage>
        <taxon>Eukaryota</taxon>
        <taxon>Metazoa</taxon>
        <taxon>Ecdysozoa</taxon>
        <taxon>Arthropoda</taxon>
        <taxon>Chelicerata</taxon>
        <taxon>Arachnida</taxon>
        <taxon>Acari</taxon>
        <taxon>Parasitiformes</taxon>
        <taxon>Ixodida</taxon>
        <taxon>Ixodoidea</taxon>
        <taxon>Ixodidae</taxon>
        <taxon>Amblyomminae</taxon>
        <taxon>Amblyomma</taxon>
    </lineage>
</organism>
<proteinExistence type="predicted"/>
<dbReference type="Proteomes" id="UP001321473">
    <property type="component" value="Unassembled WGS sequence"/>
</dbReference>
<name>A0AAQ4EHN9_AMBAM</name>
<dbReference type="EMBL" id="JARKHS020015729">
    <property type="protein sequence ID" value="KAK8774180.1"/>
    <property type="molecule type" value="Genomic_DNA"/>
</dbReference>